<organism evidence="3 4">
    <name type="scientific">Hominifimenecus microfluidus</name>
    <dbReference type="NCBI Taxonomy" id="2885348"/>
    <lineage>
        <taxon>Bacteria</taxon>
        <taxon>Bacillati</taxon>
        <taxon>Bacillota</taxon>
        <taxon>Clostridia</taxon>
        <taxon>Lachnospirales</taxon>
        <taxon>Lachnospiraceae</taxon>
        <taxon>Hominifimenecus</taxon>
    </lineage>
</organism>
<protein>
    <submittedName>
        <fullName evidence="3">DUF4316 domain-containing protein</fullName>
    </submittedName>
</protein>
<sequence>MTEAPNGFENVRVTITEYVRRTERKQQNVTEHEKCLTNGAYERAREFGTEQNYNMIDGCVNNNPKKPRVIGNRVSVLDRLHIKLEERKQKEQGQQQQQERSRKN</sequence>
<evidence type="ECO:0000313" key="4">
    <source>
        <dbReference type="Proteomes" id="UP001198182"/>
    </source>
</evidence>
<comment type="caution">
    <text evidence="3">The sequence shown here is derived from an EMBL/GenBank/DDBJ whole genome shotgun (WGS) entry which is preliminary data.</text>
</comment>
<dbReference type="Proteomes" id="UP001198182">
    <property type="component" value="Unassembled WGS sequence"/>
</dbReference>
<keyword evidence="4" id="KW-1185">Reference proteome</keyword>
<feature type="domain" description="DUF4316" evidence="2">
    <location>
        <begin position="41"/>
        <end position="80"/>
    </location>
</feature>
<dbReference type="InterPro" id="IPR025465">
    <property type="entry name" value="DUF4316"/>
</dbReference>
<dbReference type="AlphaFoldDB" id="A0AAE3EE47"/>
<dbReference type="RefSeq" id="WP_308454822.1">
    <property type="nucleotide sequence ID" value="NZ_JAJEQR010000066.1"/>
</dbReference>
<feature type="region of interest" description="Disordered" evidence="1">
    <location>
        <begin position="85"/>
        <end position="104"/>
    </location>
</feature>
<dbReference type="Pfam" id="PF14195">
    <property type="entry name" value="DUF4316"/>
    <property type="match status" value="1"/>
</dbReference>
<accession>A0AAE3EE47</accession>
<name>A0AAE3EE47_9FIRM</name>
<proteinExistence type="predicted"/>
<dbReference type="EMBL" id="JAJEQR010000066">
    <property type="protein sequence ID" value="MCC2232415.1"/>
    <property type="molecule type" value="Genomic_DNA"/>
</dbReference>
<evidence type="ECO:0000313" key="3">
    <source>
        <dbReference type="EMBL" id="MCC2232415.1"/>
    </source>
</evidence>
<evidence type="ECO:0000259" key="2">
    <source>
        <dbReference type="Pfam" id="PF14195"/>
    </source>
</evidence>
<reference evidence="3" key="1">
    <citation type="submission" date="2021-10" db="EMBL/GenBank/DDBJ databases">
        <title>Anaerobic single-cell dispensing facilitates the cultivation of human gut bacteria.</title>
        <authorList>
            <person name="Afrizal A."/>
        </authorList>
    </citation>
    <scope>NUCLEOTIDE SEQUENCE</scope>
    <source>
        <strain evidence="3">CLA-AA-H215</strain>
    </source>
</reference>
<gene>
    <name evidence="3" type="ORF">LKD81_15690</name>
</gene>
<evidence type="ECO:0000256" key="1">
    <source>
        <dbReference type="SAM" id="MobiDB-lite"/>
    </source>
</evidence>